<organism evidence="1 2">
    <name type="scientific">Cochliobolus heterostrophus (strain C4 / ATCC 48331 / race T)</name>
    <name type="common">Southern corn leaf blight fungus</name>
    <name type="synonym">Bipolaris maydis</name>
    <dbReference type="NCBI Taxonomy" id="665024"/>
    <lineage>
        <taxon>Eukaryota</taxon>
        <taxon>Fungi</taxon>
        <taxon>Dikarya</taxon>
        <taxon>Ascomycota</taxon>
        <taxon>Pezizomycotina</taxon>
        <taxon>Dothideomycetes</taxon>
        <taxon>Pleosporomycetidae</taxon>
        <taxon>Pleosporales</taxon>
        <taxon>Pleosporineae</taxon>
        <taxon>Pleosporaceae</taxon>
        <taxon>Bipolaris</taxon>
    </lineage>
</organism>
<protein>
    <submittedName>
        <fullName evidence="1">Uncharacterized protein</fullName>
    </submittedName>
</protein>
<evidence type="ECO:0000313" key="1">
    <source>
        <dbReference type="EMBL" id="ENI11053.1"/>
    </source>
</evidence>
<evidence type="ECO:0000313" key="2">
    <source>
        <dbReference type="Proteomes" id="UP000012338"/>
    </source>
</evidence>
<reference evidence="1 2" key="1">
    <citation type="journal article" date="2012" name="PLoS Pathog.">
        <title>Diverse lifestyles and strategies of plant pathogenesis encoded in the genomes of eighteen Dothideomycetes fungi.</title>
        <authorList>
            <person name="Ohm R.A."/>
            <person name="Feau N."/>
            <person name="Henrissat B."/>
            <person name="Schoch C.L."/>
            <person name="Horwitz B.A."/>
            <person name="Barry K.W."/>
            <person name="Condon B.J."/>
            <person name="Copeland A.C."/>
            <person name="Dhillon B."/>
            <person name="Glaser F."/>
            <person name="Hesse C.N."/>
            <person name="Kosti I."/>
            <person name="LaButti K."/>
            <person name="Lindquist E.A."/>
            <person name="Lucas S."/>
            <person name="Salamov A.A."/>
            <person name="Bradshaw R.E."/>
            <person name="Ciuffetti L."/>
            <person name="Hamelin R.C."/>
            <person name="Kema G.H.J."/>
            <person name="Lawrence C."/>
            <person name="Scott J.A."/>
            <person name="Spatafora J.W."/>
            <person name="Turgeon B.G."/>
            <person name="de Wit P.J.G.M."/>
            <person name="Zhong S."/>
            <person name="Goodwin S.B."/>
            <person name="Grigoriev I.V."/>
        </authorList>
    </citation>
    <scope>NUCLEOTIDE SEQUENCE [LARGE SCALE GENOMIC DNA]</scope>
    <source>
        <strain evidence="2">C4 / ATCC 48331 / race T</strain>
    </source>
</reference>
<dbReference type="OrthoDB" id="3682261at2759"/>
<name>N4XQZ7_COCH4</name>
<accession>N4XQZ7</accession>
<dbReference type="HOGENOM" id="CLU_1763148_0_0_1"/>
<dbReference type="EMBL" id="KB733444">
    <property type="protein sequence ID" value="ENI11053.1"/>
    <property type="molecule type" value="Genomic_DNA"/>
</dbReference>
<dbReference type="Proteomes" id="UP000012338">
    <property type="component" value="Unassembled WGS sequence"/>
</dbReference>
<dbReference type="AlphaFoldDB" id="N4XQZ7"/>
<proteinExistence type="predicted"/>
<keyword evidence="2" id="KW-1185">Reference proteome</keyword>
<sequence length="170" mass="18787">MQRRGASRRDCGEGAEMTCRSAEMAHYACSSLRQPSLLAISCSWFLLYYAIVYRGHLRACTGHACSASRCRNRIQCRCHWCAAWILERSVFVFCSATSCAVVHGLLVGACPQRGQSPDGTEGRRVCGGCGVCLQGVQTCHRRGYRARRCTEFVDVHGGQKIGQPREYQSG</sequence>
<gene>
    <name evidence="1" type="ORF">COCC4DRAFT_55719</name>
</gene>
<reference evidence="2" key="2">
    <citation type="journal article" date="2013" name="PLoS Genet.">
        <title>Comparative genome structure, secondary metabolite, and effector coding capacity across Cochliobolus pathogens.</title>
        <authorList>
            <person name="Condon B.J."/>
            <person name="Leng Y."/>
            <person name="Wu D."/>
            <person name="Bushley K.E."/>
            <person name="Ohm R.A."/>
            <person name="Otillar R."/>
            <person name="Martin J."/>
            <person name="Schackwitz W."/>
            <person name="Grimwood J."/>
            <person name="MohdZainudin N."/>
            <person name="Xue C."/>
            <person name="Wang R."/>
            <person name="Manning V.A."/>
            <person name="Dhillon B."/>
            <person name="Tu Z.J."/>
            <person name="Steffenson B.J."/>
            <person name="Salamov A."/>
            <person name="Sun H."/>
            <person name="Lowry S."/>
            <person name="LaButti K."/>
            <person name="Han J."/>
            <person name="Copeland A."/>
            <person name="Lindquist E."/>
            <person name="Barry K."/>
            <person name="Schmutz J."/>
            <person name="Baker S.E."/>
            <person name="Ciuffetti L.M."/>
            <person name="Grigoriev I.V."/>
            <person name="Zhong S."/>
            <person name="Turgeon B.G."/>
        </authorList>
    </citation>
    <scope>NUCLEOTIDE SEQUENCE [LARGE SCALE GENOMIC DNA]</scope>
    <source>
        <strain evidence="2">C4 / ATCC 48331 / race T</strain>
    </source>
</reference>